<sequence length="279" mass="30555">MTAVTSGTFTGAMKTVAFSLLVLATAASAAKIPSTWKTCVINQAHTNVCLKKSVQTALDELTVKGSPSLGVFPLDPMRISKLRLQSGSGSIALDLTFLDLDIYGFKNLRIDELDQKPARLAARSPEVTCFRPDFANNRLRLNVTITSDLVLNGNYVVKGRLLVVPINGAGRCNITLGKPVAANAEISLTKRKGADGRIYPHVEKFQFDFNPKTFKLYFHDKNHGDNQLGVTLNRIANDNSNEILRDLKPAISVAFGQAFEDIANRIFSKVPFNEVFPSK</sequence>
<protein>
    <submittedName>
        <fullName evidence="5">Protein takeout</fullName>
    </submittedName>
</protein>
<evidence type="ECO:0000313" key="6">
    <source>
        <dbReference type="Proteomes" id="UP001219518"/>
    </source>
</evidence>
<keyword evidence="6" id="KW-1185">Reference proteome</keyword>
<feature type="chain" id="PRO_5042199813" evidence="4">
    <location>
        <begin position="30"/>
        <end position="279"/>
    </location>
</feature>
<accession>A0AAE1L7L1</accession>
<dbReference type="GO" id="GO:0007623">
    <property type="term" value="P:circadian rhythm"/>
    <property type="evidence" value="ECO:0007669"/>
    <property type="project" value="UniProtKB-ARBA"/>
</dbReference>
<feature type="signal peptide" evidence="4">
    <location>
        <begin position="1"/>
        <end position="29"/>
    </location>
</feature>
<name>A0AAE1L7L1_9NEOP</name>
<comment type="similarity">
    <text evidence="3">Belongs to the TO family.</text>
</comment>
<dbReference type="PANTHER" id="PTHR11008">
    <property type="entry name" value="PROTEIN TAKEOUT-LIKE PROTEIN"/>
    <property type="match status" value="1"/>
</dbReference>
<evidence type="ECO:0000256" key="2">
    <source>
        <dbReference type="ARBA" id="ARBA00023108"/>
    </source>
</evidence>
<dbReference type="Gene3D" id="3.15.10.30">
    <property type="entry name" value="Haemolymph juvenile hormone binding protein"/>
    <property type="match status" value="1"/>
</dbReference>
<reference evidence="5" key="2">
    <citation type="journal article" date="2023" name="BMC Genomics">
        <title>Pest status, molecular evolution, and epigenetic factors derived from the genome assembly of Frankliniella fusca, a thysanopteran phytovirus vector.</title>
        <authorList>
            <person name="Catto M.A."/>
            <person name="Labadie P.E."/>
            <person name="Jacobson A.L."/>
            <person name="Kennedy G.G."/>
            <person name="Srinivasan R."/>
            <person name="Hunt B.G."/>
        </authorList>
    </citation>
    <scope>NUCLEOTIDE SEQUENCE</scope>
    <source>
        <strain evidence="5">PL_HMW_Pooled</strain>
    </source>
</reference>
<dbReference type="InterPro" id="IPR038606">
    <property type="entry name" value="To_sf"/>
</dbReference>
<comment type="caution">
    <text evidence="5">The sequence shown here is derived from an EMBL/GenBank/DDBJ whole genome shotgun (WGS) entry which is preliminary data.</text>
</comment>
<evidence type="ECO:0000313" key="5">
    <source>
        <dbReference type="EMBL" id="KAK3909438.1"/>
    </source>
</evidence>
<dbReference type="SMART" id="SM00700">
    <property type="entry name" value="JHBP"/>
    <property type="match status" value="1"/>
</dbReference>
<dbReference type="InterPro" id="IPR010562">
    <property type="entry name" value="Haemolymph_juvenile_hormone-bd"/>
</dbReference>
<proteinExistence type="inferred from homology"/>
<reference evidence="5" key="1">
    <citation type="submission" date="2021-07" db="EMBL/GenBank/DDBJ databases">
        <authorList>
            <person name="Catto M.A."/>
            <person name="Jacobson A."/>
            <person name="Kennedy G."/>
            <person name="Labadie P."/>
            <person name="Hunt B.G."/>
            <person name="Srinivasan R."/>
        </authorList>
    </citation>
    <scope>NUCLEOTIDE SEQUENCE</scope>
    <source>
        <strain evidence="5">PL_HMW_Pooled</strain>
        <tissue evidence="5">Head</tissue>
    </source>
</reference>
<keyword evidence="1 4" id="KW-0732">Signal</keyword>
<evidence type="ECO:0000256" key="3">
    <source>
        <dbReference type="ARBA" id="ARBA00060902"/>
    </source>
</evidence>
<evidence type="ECO:0000256" key="4">
    <source>
        <dbReference type="SAM" id="SignalP"/>
    </source>
</evidence>
<evidence type="ECO:0000256" key="1">
    <source>
        <dbReference type="ARBA" id="ARBA00022729"/>
    </source>
</evidence>
<dbReference type="PANTHER" id="PTHR11008:SF32">
    <property type="entry name" value="CIRCADIAN CLOCK-CONTROLLED PROTEIN DAYWAKE-RELATED"/>
    <property type="match status" value="1"/>
</dbReference>
<keyword evidence="2" id="KW-0090">Biological rhythms</keyword>
<dbReference type="Pfam" id="PF06585">
    <property type="entry name" value="JHBP"/>
    <property type="match status" value="1"/>
</dbReference>
<dbReference type="AlphaFoldDB" id="A0AAE1L7L1"/>
<organism evidence="5 6">
    <name type="scientific">Frankliniella fusca</name>
    <dbReference type="NCBI Taxonomy" id="407009"/>
    <lineage>
        <taxon>Eukaryota</taxon>
        <taxon>Metazoa</taxon>
        <taxon>Ecdysozoa</taxon>
        <taxon>Arthropoda</taxon>
        <taxon>Hexapoda</taxon>
        <taxon>Insecta</taxon>
        <taxon>Pterygota</taxon>
        <taxon>Neoptera</taxon>
        <taxon>Paraneoptera</taxon>
        <taxon>Thysanoptera</taxon>
        <taxon>Terebrantia</taxon>
        <taxon>Thripoidea</taxon>
        <taxon>Thripidae</taxon>
        <taxon>Frankliniella</taxon>
    </lineage>
</organism>
<dbReference type="Proteomes" id="UP001219518">
    <property type="component" value="Unassembled WGS sequence"/>
</dbReference>
<dbReference type="GO" id="GO:0005615">
    <property type="term" value="C:extracellular space"/>
    <property type="evidence" value="ECO:0007669"/>
    <property type="project" value="TreeGrafter"/>
</dbReference>
<dbReference type="EMBL" id="JAHWGI010000100">
    <property type="protein sequence ID" value="KAK3909438.1"/>
    <property type="molecule type" value="Genomic_DNA"/>
</dbReference>
<dbReference type="FunFam" id="3.15.10.30:FF:000001">
    <property type="entry name" value="Takeout-like protein 1"/>
    <property type="match status" value="1"/>
</dbReference>
<gene>
    <name evidence="5" type="ORF">KUF71_019493</name>
</gene>